<gene>
    <name evidence="2" type="ORF">FH608_046230</name>
</gene>
<accession>A0A5C4V5W1</accession>
<dbReference type="Proteomes" id="UP000312512">
    <property type="component" value="Unassembled WGS sequence"/>
</dbReference>
<dbReference type="EMBL" id="VDLX02000028">
    <property type="protein sequence ID" value="KAB8186893.1"/>
    <property type="molecule type" value="Genomic_DNA"/>
</dbReference>
<name>A0A5C4V5W1_9ACTN</name>
<organism evidence="2 3">
    <name type="scientific">Nonomuraea phyllanthi</name>
    <dbReference type="NCBI Taxonomy" id="2219224"/>
    <lineage>
        <taxon>Bacteria</taxon>
        <taxon>Bacillati</taxon>
        <taxon>Actinomycetota</taxon>
        <taxon>Actinomycetes</taxon>
        <taxon>Streptosporangiales</taxon>
        <taxon>Streptosporangiaceae</taxon>
        <taxon>Nonomuraea</taxon>
    </lineage>
</organism>
<reference evidence="2 3" key="1">
    <citation type="submission" date="2019-10" db="EMBL/GenBank/DDBJ databases">
        <title>Nonomuraea sp. nov., isolated from Phyllanthus amarus.</title>
        <authorList>
            <person name="Klykleung N."/>
            <person name="Tanasupawat S."/>
        </authorList>
    </citation>
    <scope>NUCLEOTIDE SEQUENCE [LARGE SCALE GENOMIC DNA]</scope>
    <source>
        <strain evidence="2 3">PA1-10</strain>
    </source>
</reference>
<dbReference type="AlphaFoldDB" id="A0A5C4V5W1"/>
<comment type="caution">
    <text evidence="2">The sequence shown here is derived from an EMBL/GenBank/DDBJ whole genome shotgun (WGS) entry which is preliminary data.</text>
</comment>
<evidence type="ECO:0000313" key="3">
    <source>
        <dbReference type="Proteomes" id="UP000312512"/>
    </source>
</evidence>
<sequence>MAEVKRTRSASLYIRSRPPYQGSMTVWALRDFVRALDAEGVSDKTTVDCHHSHDTRHVVSLSVREATTEEVSEPGDDASGSEHQGDEGQG</sequence>
<evidence type="ECO:0000313" key="2">
    <source>
        <dbReference type="EMBL" id="KAB8186893.1"/>
    </source>
</evidence>
<feature type="region of interest" description="Disordered" evidence="1">
    <location>
        <begin position="64"/>
        <end position="90"/>
    </location>
</feature>
<evidence type="ECO:0000256" key="1">
    <source>
        <dbReference type="SAM" id="MobiDB-lite"/>
    </source>
</evidence>
<proteinExistence type="predicted"/>
<keyword evidence="3" id="KW-1185">Reference proteome</keyword>
<protein>
    <submittedName>
        <fullName evidence="2">Uncharacterized protein</fullName>
    </submittedName>
</protein>
<dbReference type="RefSeq" id="WP_139637557.1">
    <property type="nucleotide sequence ID" value="NZ_VDLX02000028.1"/>
</dbReference>